<name>A0A5P6P7T6_9BRAD</name>
<evidence type="ECO:0000313" key="2">
    <source>
        <dbReference type="Proteomes" id="UP000325641"/>
    </source>
</evidence>
<dbReference type="InterPro" id="IPR043019">
    <property type="entry name" value="GrlR_sf"/>
</dbReference>
<proteinExistence type="predicted"/>
<gene>
    <name evidence="1" type="ORF">F8237_19055</name>
</gene>
<sequence>MQNHELKSVLGEIKLSQTDFSRLLGVTPRAVTLWLAGERAVPGPVDAYLRLFQLLPPSLRQIELNRLKEKGPTMRDGMYGITFSGQFSTGDGVLIFDNGRIYGSDSAGVSYDGGYIYDASANAADVKVKVTFPPNVRAVFGISNPYEWSFDVTTRVSSVAKAGALSLKSSLGQPIAANFVYLRALPDAA</sequence>
<accession>A0A5P6P7T6</accession>
<dbReference type="RefSeq" id="WP_151646909.1">
    <property type="nucleotide sequence ID" value="NZ_CP044543.1"/>
</dbReference>
<reference evidence="2" key="1">
    <citation type="submission" date="2019-10" db="EMBL/GenBank/DDBJ databases">
        <title>Complete Genome Sequence of Bradyrhizobium betae type strain PL7HG1T.</title>
        <authorList>
            <person name="Bromfield E.S.P."/>
            <person name="Cloutier S."/>
        </authorList>
    </citation>
    <scope>NUCLEOTIDE SEQUENCE [LARGE SCALE GENOMIC DNA]</scope>
    <source>
        <strain evidence="2">PL7HG1</strain>
    </source>
</reference>
<dbReference type="OrthoDB" id="8404201at2"/>
<dbReference type="Gene3D" id="1.10.260.40">
    <property type="entry name" value="lambda repressor-like DNA-binding domains"/>
    <property type="match status" value="1"/>
</dbReference>
<evidence type="ECO:0000313" key="1">
    <source>
        <dbReference type="EMBL" id="QFI74316.1"/>
    </source>
</evidence>
<protein>
    <submittedName>
        <fullName evidence="1">Uncharacterized protein</fullName>
    </submittedName>
</protein>
<dbReference type="Proteomes" id="UP000325641">
    <property type="component" value="Chromosome"/>
</dbReference>
<dbReference type="GO" id="GO:0003677">
    <property type="term" value="F:DNA binding"/>
    <property type="evidence" value="ECO:0007669"/>
    <property type="project" value="InterPro"/>
</dbReference>
<dbReference type="InterPro" id="IPR010982">
    <property type="entry name" value="Lambda_DNA-bd_dom_sf"/>
</dbReference>
<dbReference type="InterPro" id="IPR001387">
    <property type="entry name" value="Cro/C1-type_HTH"/>
</dbReference>
<dbReference type="KEGG" id="bbet:F8237_19055"/>
<dbReference type="AlphaFoldDB" id="A0A5P6P7T6"/>
<dbReference type="CDD" id="cd00093">
    <property type="entry name" value="HTH_XRE"/>
    <property type="match status" value="1"/>
</dbReference>
<organism evidence="1 2">
    <name type="scientific">Bradyrhizobium betae</name>
    <dbReference type="NCBI Taxonomy" id="244734"/>
    <lineage>
        <taxon>Bacteria</taxon>
        <taxon>Pseudomonadati</taxon>
        <taxon>Pseudomonadota</taxon>
        <taxon>Alphaproteobacteria</taxon>
        <taxon>Hyphomicrobiales</taxon>
        <taxon>Nitrobacteraceae</taxon>
        <taxon>Bradyrhizobium</taxon>
    </lineage>
</organism>
<dbReference type="EMBL" id="CP044543">
    <property type="protein sequence ID" value="QFI74316.1"/>
    <property type="molecule type" value="Genomic_DNA"/>
</dbReference>
<dbReference type="Gene3D" id="2.40.128.380">
    <property type="entry name" value="T3SS negative regulator GrlR"/>
    <property type="match status" value="1"/>
</dbReference>